<dbReference type="AlphaFoldDB" id="A0A857A4J6"/>
<evidence type="ECO:0000313" key="3">
    <source>
        <dbReference type="EMBL" id="QGS10050.1"/>
    </source>
</evidence>
<gene>
    <name evidence="3" type="ORF">FOC40_00535</name>
</gene>
<evidence type="ECO:0000256" key="2">
    <source>
        <dbReference type="SAM" id="Phobius"/>
    </source>
</evidence>
<keyword evidence="2" id="KW-0812">Transmembrane</keyword>
<proteinExistence type="predicted"/>
<feature type="region of interest" description="Disordered" evidence="1">
    <location>
        <begin position="1"/>
        <end position="33"/>
    </location>
</feature>
<evidence type="ECO:0000313" key="4">
    <source>
        <dbReference type="Proteomes" id="UP000424490"/>
    </source>
</evidence>
<feature type="compositionally biased region" description="Polar residues" evidence="1">
    <location>
        <begin position="1"/>
        <end position="12"/>
    </location>
</feature>
<accession>A0A857A4J6</accession>
<name>A0A857A4J6_9ACTO</name>
<keyword evidence="2" id="KW-0472">Membrane</keyword>
<dbReference type="Proteomes" id="UP000424490">
    <property type="component" value="Chromosome"/>
</dbReference>
<sequence>MQTRTETTMSTHNGEKRETGADEQEQGSSKKPKRSRRWAFLTLALPIALLAWSCAPKAPLPVTPTSKLAIGDAVIAVQLGEAQSQSGLEAPIQDNLVALVDVHGEQDIVRIGNQWEGRILWSDRGISFGAEQWEYQTTENGTSSQETKGWRASNVQRYELSDGRFIVVSYEMDLGYRVDTIELDGSVTSVSTPGTRGDMGQCGDRILSIVDTKQLWRRKQEALEAYAAQSGNDGAQPEELSVVVQLNDRDGDTPRLVGVAPMIDGLVSGQREFACEGDVITMPSVQTGDSRDVRVMADGGETGTMVLERWDLSTGQRTIIPVIDEQGNPIEIDREHSIFGYRGIQVGDEYRFISEGGDAFAVDLRSGRGRFLFSYDGTRINQRMVYQVSETGVYALEGRREDHNVTLSYRPWDGGAYRDVITMDKLADYVWLEGDILPSGHWRRIQSFSLRPGWDGGAQ</sequence>
<keyword evidence="2" id="KW-1133">Transmembrane helix</keyword>
<reference evidence="3 4" key="1">
    <citation type="submission" date="2019-11" db="EMBL/GenBank/DDBJ databases">
        <title>FDA dAtabase for Regulatory Grade micrObial Sequences (FDA-ARGOS): Supporting development and validation of Infectious Disease Dx tests.</title>
        <authorList>
            <person name="Stonesifer R."/>
            <person name="Tallon L."/>
            <person name="Sadzewicz L."/>
            <person name="Vavikolanu K."/>
            <person name="Mehta A."/>
            <person name="Aluvathingal J."/>
            <person name="Nadendla S."/>
            <person name="Myers T."/>
            <person name="Yan Y."/>
            <person name="Sichtig H."/>
        </authorList>
    </citation>
    <scope>NUCLEOTIDE SEQUENCE [LARGE SCALE GENOMIC DNA]</scope>
    <source>
        <strain evidence="3 4">FDAARGOS_732</strain>
    </source>
</reference>
<feature type="transmembrane region" description="Helical" evidence="2">
    <location>
        <begin position="38"/>
        <end position="58"/>
    </location>
</feature>
<dbReference type="EMBL" id="CP046315">
    <property type="protein sequence ID" value="QGS10050.1"/>
    <property type="molecule type" value="Genomic_DNA"/>
</dbReference>
<protein>
    <submittedName>
        <fullName evidence="3">Uncharacterized protein</fullName>
    </submittedName>
</protein>
<evidence type="ECO:0000256" key="1">
    <source>
        <dbReference type="SAM" id="MobiDB-lite"/>
    </source>
</evidence>
<organism evidence="3 4">
    <name type="scientific">Schaalia odontolytica</name>
    <dbReference type="NCBI Taxonomy" id="1660"/>
    <lineage>
        <taxon>Bacteria</taxon>
        <taxon>Bacillati</taxon>
        <taxon>Actinomycetota</taxon>
        <taxon>Actinomycetes</taxon>
        <taxon>Actinomycetales</taxon>
        <taxon>Actinomycetaceae</taxon>
        <taxon>Schaalia</taxon>
    </lineage>
</organism>